<proteinExistence type="predicted"/>
<keyword evidence="2" id="KW-1185">Reference proteome</keyword>
<dbReference type="AlphaFoldDB" id="A0A484GH71"/>
<dbReference type="Proteomes" id="UP000295264">
    <property type="component" value="Unassembled WGS sequence"/>
</dbReference>
<protein>
    <submittedName>
        <fullName evidence="1">Uncharacterized protein</fullName>
    </submittedName>
</protein>
<reference evidence="1 2" key="1">
    <citation type="journal article" date="2018" name="Genomics">
        <title>Molecular footprints of inshore aquatic adaptation in Indo-Pacific humpback dolphin (Sousa chinensis).</title>
        <authorList>
            <person name="Ming Y."/>
            <person name="Jian J."/>
            <person name="Yu F."/>
            <person name="Yu X."/>
            <person name="Wang J."/>
            <person name="Liu W."/>
        </authorList>
    </citation>
    <scope>NUCLEOTIDE SEQUENCE [LARGE SCALE GENOMIC DNA]</scope>
    <source>
        <strain evidence="1">MY-2018</strain>
        <tissue evidence="1">Skin</tissue>
    </source>
</reference>
<evidence type="ECO:0000313" key="2">
    <source>
        <dbReference type="Proteomes" id="UP000295264"/>
    </source>
</evidence>
<name>A0A484GH71_SOUCH</name>
<gene>
    <name evidence="1" type="ORF">DBR06_SOUSAS11910032</name>
</gene>
<feature type="non-terminal residue" evidence="1">
    <location>
        <position position="1"/>
    </location>
</feature>
<comment type="caution">
    <text evidence="1">The sequence shown here is derived from an EMBL/GenBank/DDBJ whole genome shotgun (WGS) entry which is preliminary data.</text>
</comment>
<accession>A0A484GH71</accession>
<dbReference type="EMBL" id="QWLN02008547">
    <property type="protein sequence ID" value="TEA34808.1"/>
    <property type="molecule type" value="Genomic_DNA"/>
</dbReference>
<organism evidence="1 2">
    <name type="scientific">Sousa chinensis</name>
    <name type="common">Indo-pacific humpbacked dolphin</name>
    <name type="synonym">Steno chinensis</name>
    <dbReference type="NCBI Taxonomy" id="103600"/>
    <lineage>
        <taxon>Eukaryota</taxon>
        <taxon>Metazoa</taxon>
        <taxon>Chordata</taxon>
        <taxon>Craniata</taxon>
        <taxon>Vertebrata</taxon>
        <taxon>Euteleostomi</taxon>
        <taxon>Mammalia</taxon>
        <taxon>Eutheria</taxon>
        <taxon>Laurasiatheria</taxon>
        <taxon>Artiodactyla</taxon>
        <taxon>Whippomorpha</taxon>
        <taxon>Cetacea</taxon>
        <taxon>Odontoceti</taxon>
        <taxon>Delphinidae</taxon>
        <taxon>Sousa</taxon>
    </lineage>
</organism>
<evidence type="ECO:0000313" key="1">
    <source>
        <dbReference type="EMBL" id="TEA34808.1"/>
    </source>
</evidence>
<sequence>WHCGTGGVHVGKFPCIGCWERPMPMIEADLALSLFYVRKLLFHPMLD</sequence>